<keyword evidence="5 8" id="KW-0472">Membrane</keyword>
<reference evidence="9" key="1">
    <citation type="submission" date="2023-07" db="EMBL/GenBank/DDBJ databases">
        <title>Black Yeasts Isolated from many extreme environments.</title>
        <authorList>
            <person name="Coleine C."/>
            <person name="Stajich J.E."/>
            <person name="Selbmann L."/>
        </authorList>
    </citation>
    <scope>NUCLEOTIDE SEQUENCE</scope>
    <source>
        <strain evidence="9">CCFEE 5485</strain>
    </source>
</reference>
<dbReference type="PANTHER" id="PTHR20855">
    <property type="entry name" value="ADIPOR/PROGESTIN RECEPTOR-RELATED"/>
    <property type="match status" value="1"/>
</dbReference>
<feature type="transmembrane region" description="Helical" evidence="8">
    <location>
        <begin position="245"/>
        <end position="263"/>
    </location>
</feature>
<feature type="transmembrane region" description="Helical" evidence="8">
    <location>
        <begin position="213"/>
        <end position="233"/>
    </location>
</feature>
<keyword evidence="4 8" id="KW-1133">Transmembrane helix</keyword>
<feature type="binding site" evidence="6">
    <location>
        <position position="286"/>
    </location>
    <ligand>
        <name>Zn(2+)</name>
        <dbReference type="ChEBI" id="CHEBI:29105"/>
    </ligand>
</feature>
<evidence type="ECO:0000256" key="8">
    <source>
        <dbReference type="SAM" id="Phobius"/>
    </source>
</evidence>
<comment type="similarity">
    <text evidence="2">Belongs to the ADIPOR family.</text>
</comment>
<evidence type="ECO:0000256" key="3">
    <source>
        <dbReference type="ARBA" id="ARBA00022692"/>
    </source>
</evidence>
<dbReference type="GO" id="GO:0016020">
    <property type="term" value="C:membrane"/>
    <property type="evidence" value="ECO:0007669"/>
    <property type="project" value="UniProtKB-SubCell"/>
</dbReference>
<proteinExistence type="inferred from homology"/>
<dbReference type="GO" id="GO:0006882">
    <property type="term" value="P:intracellular zinc ion homeostasis"/>
    <property type="evidence" value="ECO:0007669"/>
    <property type="project" value="TreeGrafter"/>
</dbReference>
<feature type="transmembrane region" description="Helical" evidence="8">
    <location>
        <begin position="156"/>
        <end position="174"/>
    </location>
</feature>
<evidence type="ECO:0000313" key="10">
    <source>
        <dbReference type="Proteomes" id="UP001274830"/>
    </source>
</evidence>
<evidence type="ECO:0000256" key="2">
    <source>
        <dbReference type="ARBA" id="ARBA00007018"/>
    </source>
</evidence>
<feature type="transmembrane region" description="Helical" evidence="8">
    <location>
        <begin position="81"/>
        <end position="99"/>
    </location>
</feature>
<keyword evidence="6" id="KW-0479">Metal-binding</keyword>
<evidence type="ECO:0000256" key="4">
    <source>
        <dbReference type="ARBA" id="ARBA00022989"/>
    </source>
</evidence>
<dbReference type="EMBL" id="JAUTXT010000041">
    <property type="protein sequence ID" value="KAK3671640.1"/>
    <property type="molecule type" value="Genomic_DNA"/>
</dbReference>
<keyword evidence="6" id="KW-0862">Zinc</keyword>
<dbReference type="PANTHER" id="PTHR20855:SF52">
    <property type="entry name" value="ADIPONECTIN RECEPTOR PROTEIN"/>
    <property type="match status" value="1"/>
</dbReference>
<dbReference type="GO" id="GO:0038023">
    <property type="term" value="F:signaling receptor activity"/>
    <property type="evidence" value="ECO:0007669"/>
    <property type="project" value="TreeGrafter"/>
</dbReference>
<evidence type="ECO:0000313" key="9">
    <source>
        <dbReference type="EMBL" id="KAK3671640.1"/>
    </source>
</evidence>
<feature type="binding site" evidence="6">
    <location>
        <position position="282"/>
    </location>
    <ligand>
        <name>Zn(2+)</name>
        <dbReference type="ChEBI" id="CHEBI:29105"/>
    </ligand>
</feature>
<accession>A0AAE0WIY7</accession>
<dbReference type="GO" id="GO:0046872">
    <property type="term" value="F:metal ion binding"/>
    <property type="evidence" value="ECO:0007669"/>
    <property type="project" value="UniProtKB-KW"/>
</dbReference>
<feature type="transmembrane region" description="Helical" evidence="8">
    <location>
        <begin position="180"/>
        <end position="201"/>
    </location>
</feature>
<keyword evidence="10" id="KW-1185">Reference proteome</keyword>
<comment type="caution">
    <text evidence="9">The sequence shown here is derived from an EMBL/GenBank/DDBJ whole genome shotgun (WGS) entry which is preliminary data.</text>
</comment>
<gene>
    <name evidence="9" type="primary">ADIPOR2</name>
    <name evidence="9" type="ORF">LTR78_008563</name>
</gene>
<dbReference type="InterPro" id="IPR004254">
    <property type="entry name" value="AdipoR/HlyIII-related"/>
</dbReference>
<feature type="binding site" evidence="6">
    <location>
        <position position="136"/>
    </location>
    <ligand>
        <name>Zn(2+)</name>
        <dbReference type="ChEBI" id="CHEBI:29105"/>
    </ligand>
</feature>
<keyword evidence="3 8" id="KW-0812">Transmembrane</keyword>
<comment type="subcellular location">
    <subcellularLocation>
        <location evidence="1">Membrane</location>
        <topology evidence="1">Multi-pass membrane protein</topology>
    </subcellularLocation>
</comment>
<evidence type="ECO:0000256" key="6">
    <source>
        <dbReference type="PIRSR" id="PIRSR604254-1"/>
    </source>
</evidence>
<sequence length="315" mass="36398">MSESNLKKRRPQASGTGTVDSGTMEGHSVRSLRRPKLMTYEEIQEWSRDNEFIRTGYRPEKPDYMDILLSLTYVHNETCNIYTHLIGAILVWPVAYIYMRILPEPQYDNVLPADYVMFIIFFFSCEFCLLSSAIYHLMQPHSHEVEQFWHRMDLTGIAVIIAGTFIAAIYYFFICQPTFQIIHWVVTTVSGSACVALISIPKFRTLRWRTLRVVAFFLFGLSAFVPLLHGVGLHGSDYMFNYMGMKWYLIELSLYALGTLIYATRPPERFAPGKFDIIGTSHQIFHCLILAAMWVNCLALTQSFKSVHTLDLCHR</sequence>
<feature type="region of interest" description="Disordered" evidence="7">
    <location>
        <begin position="1"/>
        <end position="29"/>
    </location>
</feature>
<feature type="transmembrane region" description="Helical" evidence="8">
    <location>
        <begin position="115"/>
        <end position="135"/>
    </location>
</feature>
<keyword evidence="9" id="KW-0675">Receptor</keyword>
<evidence type="ECO:0000256" key="1">
    <source>
        <dbReference type="ARBA" id="ARBA00004141"/>
    </source>
</evidence>
<feature type="transmembrane region" description="Helical" evidence="8">
    <location>
        <begin position="284"/>
        <end position="304"/>
    </location>
</feature>
<protein>
    <submittedName>
        <fullName evidence="9">Adiponectin receptor protein 2</fullName>
    </submittedName>
</protein>
<evidence type="ECO:0000256" key="5">
    <source>
        <dbReference type="ARBA" id="ARBA00023136"/>
    </source>
</evidence>
<dbReference type="AlphaFoldDB" id="A0AAE0WIY7"/>
<dbReference type="Proteomes" id="UP001274830">
    <property type="component" value="Unassembled WGS sequence"/>
</dbReference>
<organism evidence="9 10">
    <name type="scientific">Recurvomyces mirabilis</name>
    <dbReference type="NCBI Taxonomy" id="574656"/>
    <lineage>
        <taxon>Eukaryota</taxon>
        <taxon>Fungi</taxon>
        <taxon>Dikarya</taxon>
        <taxon>Ascomycota</taxon>
        <taxon>Pezizomycotina</taxon>
        <taxon>Dothideomycetes</taxon>
        <taxon>Dothideomycetidae</taxon>
        <taxon>Mycosphaerellales</taxon>
        <taxon>Teratosphaeriaceae</taxon>
        <taxon>Recurvomyces</taxon>
    </lineage>
</organism>
<evidence type="ECO:0000256" key="7">
    <source>
        <dbReference type="SAM" id="MobiDB-lite"/>
    </source>
</evidence>
<dbReference type="Pfam" id="PF03006">
    <property type="entry name" value="HlyIII"/>
    <property type="match status" value="1"/>
</dbReference>
<name>A0AAE0WIY7_9PEZI</name>